<organism evidence="1 2">
    <name type="scientific">Setaria italica</name>
    <name type="common">Foxtail millet</name>
    <name type="synonym">Panicum italicum</name>
    <dbReference type="NCBI Taxonomy" id="4555"/>
    <lineage>
        <taxon>Eukaryota</taxon>
        <taxon>Viridiplantae</taxon>
        <taxon>Streptophyta</taxon>
        <taxon>Embryophyta</taxon>
        <taxon>Tracheophyta</taxon>
        <taxon>Spermatophyta</taxon>
        <taxon>Magnoliopsida</taxon>
        <taxon>Liliopsida</taxon>
        <taxon>Poales</taxon>
        <taxon>Poaceae</taxon>
        <taxon>PACMAD clade</taxon>
        <taxon>Panicoideae</taxon>
        <taxon>Panicodae</taxon>
        <taxon>Paniceae</taxon>
        <taxon>Cenchrinae</taxon>
        <taxon>Setaria</taxon>
    </lineage>
</organism>
<dbReference type="InParanoid" id="K4AHE3"/>
<name>K4AHE3_SETIT</name>
<accession>K4AHE3</accession>
<protein>
    <submittedName>
        <fullName evidence="1">Uncharacterized protein</fullName>
    </submittedName>
</protein>
<dbReference type="HOGENOM" id="CLU_2578436_0_0_1"/>
<reference evidence="2" key="1">
    <citation type="journal article" date="2012" name="Nat. Biotechnol.">
        <title>Reference genome sequence of the model plant Setaria.</title>
        <authorList>
            <person name="Bennetzen J.L."/>
            <person name="Schmutz J."/>
            <person name="Wang H."/>
            <person name="Percifield R."/>
            <person name="Hawkins J."/>
            <person name="Pontaroli A.C."/>
            <person name="Estep M."/>
            <person name="Feng L."/>
            <person name="Vaughn J.N."/>
            <person name="Grimwood J."/>
            <person name="Jenkins J."/>
            <person name="Barry K."/>
            <person name="Lindquist E."/>
            <person name="Hellsten U."/>
            <person name="Deshpande S."/>
            <person name="Wang X."/>
            <person name="Wu X."/>
            <person name="Mitros T."/>
            <person name="Triplett J."/>
            <person name="Yang X."/>
            <person name="Ye C.Y."/>
            <person name="Mauro-Herrera M."/>
            <person name="Wang L."/>
            <person name="Li P."/>
            <person name="Sharma M."/>
            <person name="Sharma R."/>
            <person name="Ronald P.C."/>
            <person name="Panaud O."/>
            <person name="Kellogg E.A."/>
            <person name="Brutnell T.P."/>
            <person name="Doust A.N."/>
            <person name="Tuskan G.A."/>
            <person name="Rokhsar D."/>
            <person name="Devos K.M."/>
        </authorList>
    </citation>
    <scope>NUCLEOTIDE SEQUENCE [LARGE SCALE GENOMIC DNA]</scope>
    <source>
        <strain evidence="2">cv. Yugu1</strain>
    </source>
</reference>
<dbReference type="AlphaFoldDB" id="K4AHE3"/>
<evidence type="ECO:0000313" key="1">
    <source>
        <dbReference type="EnsemblPlants" id="KQK92920"/>
    </source>
</evidence>
<evidence type="ECO:0000313" key="2">
    <source>
        <dbReference type="Proteomes" id="UP000004995"/>
    </source>
</evidence>
<keyword evidence="2" id="KW-1185">Reference proteome</keyword>
<dbReference type="EMBL" id="AGNK02006148">
    <property type="status" value="NOT_ANNOTATED_CDS"/>
    <property type="molecule type" value="Genomic_DNA"/>
</dbReference>
<dbReference type="Gramene" id="KQK92920">
    <property type="protein sequence ID" value="KQK92920"/>
    <property type="gene ID" value="SETIT_038300mg"/>
</dbReference>
<reference evidence="1" key="2">
    <citation type="submission" date="2018-08" db="UniProtKB">
        <authorList>
            <consortium name="EnsemblPlants"/>
        </authorList>
    </citation>
    <scope>IDENTIFICATION</scope>
    <source>
        <strain evidence="1">Yugu1</strain>
    </source>
</reference>
<sequence length="81" mass="8842">MGRQTTALGLPQKARLLFGCLKSCCVPLLSLWVRVDFLAASVGPQLCGVATHGWEPNTPYITQSKRASVTIFEYSTKSLMP</sequence>
<proteinExistence type="predicted"/>
<dbReference type="EnsemblPlants" id="KQK92920">
    <property type="protein sequence ID" value="KQK92920"/>
    <property type="gene ID" value="SETIT_038300mg"/>
</dbReference>
<dbReference type="Proteomes" id="UP000004995">
    <property type="component" value="Unassembled WGS sequence"/>
</dbReference>